<gene>
    <name evidence="2" type="ORF">SAMN05216213_113128</name>
</gene>
<keyword evidence="1" id="KW-1133">Transmembrane helix</keyword>
<keyword evidence="1" id="KW-0812">Transmembrane</keyword>
<feature type="transmembrane region" description="Helical" evidence="1">
    <location>
        <begin position="242"/>
        <end position="260"/>
    </location>
</feature>
<organism evidence="2 3">
    <name type="scientific">Ectopseudomonas guguanensis</name>
    <dbReference type="NCBI Taxonomy" id="1198456"/>
    <lineage>
        <taxon>Bacteria</taxon>
        <taxon>Pseudomonadati</taxon>
        <taxon>Pseudomonadota</taxon>
        <taxon>Gammaproteobacteria</taxon>
        <taxon>Pseudomonadales</taxon>
        <taxon>Pseudomonadaceae</taxon>
        <taxon>Ectopseudomonas</taxon>
    </lineage>
</organism>
<protein>
    <submittedName>
        <fullName evidence="2">Uncharacterized protein</fullName>
    </submittedName>
</protein>
<evidence type="ECO:0000313" key="3">
    <source>
        <dbReference type="Proteomes" id="UP000199460"/>
    </source>
</evidence>
<accession>A0A1H0XE47</accession>
<keyword evidence="1" id="KW-0472">Membrane</keyword>
<evidence type="ECO:0000256" key="1">
    <source>
        <dbReference type="SAM" id="Phobius"/>
    </source>
</evidence>
<reference evidence="3" key="1">
    <citation type="submission" date="2016-10" db="EMBL/GenBank/DDBJ databases">
        <authorList>
            <person name="Varghese N."/>
            <person name="Submissions S."/>
        </authorList>
    </citation>
    <scope>NUCLEOTIDE SEQUENCE [LARGE SCALE GENOMIC DNA]</scope>
    <source>
        <strain evidence="3">JCM 18416</strain>
    </source>
</reference>
<dbReference type="AlphaFoldDB" id="A0A1H0XE47"/>
<evidence type="ECO:0000313" key="2">
    <source>
        <dbReference type="EMBL" id="SDQ01238.1"/>
    </source>
</evidence>
<dbReference type="GeneID" id="300933425"/>
<name>A0A1H0XE47_9GAMM</name>
<keyword evidence="3" id="KW-1185">Reference proteome</keyword>
<dbReference type="RefSeq" id="WP_090433374.1">
    <property type="nucleotide sequence ID" value="NZ_FNJJ01000013.1"/>
</dbReference>
<dbReference type="EMBL" id="FNJJ01000013">
    <property type="protein sequence ID" value="SDQ01238.1"/>
    <property type="molecule type" value="Genomic_DNA"/>
</dbReference>
<sequence length="374" mass="42236">MADAEENLKDYEVIASFYENVGKMLTAIFKTQQSLLGASVADCLQEIHSFASDYPPHELIDSPNALQVLDVSASMLLKDLNALKDSKLRGDTIELREILVKTIQYSLRPLIKRRVGDIPLAEAERAREKREIELLTIRARELIRQMASQVLEVERIKNTTAEVISRTDADVKSLISRVDGIESLADEKLLNIDSLYEDSLRNVIDKEEQVNQMLGHLSGRAISGDFENNAADEKGMANNLRYASVFCMFLVVLIAGYSFFESTKEGFDWGSQISRFLLMLLITVPAAYLARESERHRRQHYNYLQKSLDLKTITPFLASLPEEEQHRIKAQIAGKLFVSTEITASPLETFPINTQELILELLKKIELTSAKAAK</sequence>
<feature type="transmembrane region" description="Helical" evidence="1">
    <location>
        <begin position="272"/>
        <end position="290"/>
    </location>
</feature>
<dbReference type="OrthoDB" id="1431451at2"/>
<dbReference type="Proteomes" id="UP000199460">
    <property type="component" value="Unassembled WGS sequence"/>
</dbReference>
<proteinExistence type="predicted"/>